<accession>A0A8X6U505</accession>
<feature type="transmembrane region" description="Helical" evidence="1">
    <location>
        <begin position="200"/>
        <end position="219"/>
    </location>
</feature>
<evidence type="ECO:0000256" key="1">
    <source>
        <dbReference type="SAM" id="Phobius"/>
    </source>
</evidence>
<organism evidence="2 3">
    <name type="scientific">Nephila pilipes</name>
    <name type="common">Giant wood spider</name>
    <name type="synonym">Nephila maculata</name>
    <dbReference type="NCBI Taxonomy" id="299642"/>
    <lineage>
        <taxon>Eukaryota</taxon>
        <taxon>Metazoa</taxon>
        <taxon>Ecdysozoa</taxon>
        <taxon>Arthropoda</taxon>
        <taxon>Chelicerata</taxon>
        <taxon>Arachnida</taxon>
        <taxon>Araneae</taxon>
        <taxon>Araneomorphae</taxon>
        <taxon>Entelegynae</taxon>
        <taxon>Araneoidea</taxon>
        <taxon>Nephilidae</taxon>
        <taxon>Nephila</taxon>
    </lineage>
</organism>
<protein>
    <submittedName>
        <fullName evidence="2">Uncharacterized protein</fullName>
    </submittedName>
</protein>
<keyword evidence="1" id="KW-1133">Transmembrane helix</keyword>
<name>A0A8X6U505_NEPPI</name>
<proteinExistence type="predicted"/>
<keyword evidence="1" id="KW-0812">Transmembrane</keyword>
<keyword evidence="3" id="KW-1185">Reference proteome</keyword>
<gene>
    <name evidence="2" type="ORF">NPIL_491651</name>
</gene>
<comment type="caution">
    <text evidence="2">The sequence shown here is derived from an EMBL/GenBank/DDBJ whole genome shotgun (WGS) entry which is preliminary data.</text>
</comment>
<sequence length="548" mass="63064">MMISKIEDILTMEIPPWIITPFDETEEVVLQEELLELSTIEELKHYRWFTADAFTAHAFTVGSFYTVVTYVPYVLPEPPYALRCATVHCAAALRTHRALLARLRYSSLRSFTTAFTLARCCGLRCSTRLPFFTVTVTLRFCYTLPFAHVCVPRVGLLDWLLLPRWLVYCSVGSLLLPYCHTLRTLRFVTVACTTRSFNTWIAFAQFCAVIPFWINHTAAVGLRAHVPRPRFAFGSVLYVRFYGCCLIRVLYPFGYRVYCGLVGSDCGWLLRFLLRSVTIRSVGCRWFAAFYIAYVLPHGSGSRTHVPRYPVTLRFRWLQLRTFVRFVRAAAAAVRVWLTFRCWLPFYLLVRYVGCAPCALPRYVGLVVRCYCRSALYAWFPLPPPAAVRFRYRLRCCTFTALLPSSVRIYVRVYAVHCYRVATCGSVYVRVYVLLVPVSSRACARITRARRAVTLLHGVTLIRSPVAVTVYRYARSALPALLPVPFVTVLQFTFARFPFWIATHRSVTPAYPLRCAFYALRSLLVTRLHYALVLRLLYCGYTCGYTVR</sequence>
<reference evidence="2" key="1">
    <citation type="submission" date="2020-08" db="EMBL/GenBank/DDBJ databases">
        <title>Multicomponent nature underlies the extraordinary mechanical properties of spider dragline silk.</title>
        <authorList>
            <person name="Kono N."/>
            <person name="Nakamura H."/>
            <person name="Mori M."/>
            <person name="Yoshida Y."/>
            <person name="Ohtoshi R."/>
            <person name="Malay A.D."/>
            <person name="Moran D.A.P."/>
            <person name="Tomita M."/>
            <person name="Numata K."/>
            <person name="Arakawa K."/>
        </authorList>
    </citation>
    <scope>NUCLEOTIDE SEQUENCE</scope>
</reference>
<evidence type="ECO:0000313" key="3">
    <source>
        <dbReference type="Proteomes" id="UP000887013"/>
    </source>
</evidence>
<feature type="transmembrane region" description="Helical" evidence="1">
    <location>
        <begin position="231"/>
        <end position="249"/>
    </location>
</feature>
<dbReference type="AlphaFoldDB" id="A0A8X6U505"/>
<dbReference type="Proteomes" id="UP000887013">
    <property type="component" value="Unassembled WGS sequence"/>
</dbReference>
<feature type="transmembrane region" description="Helical" evidence="1">
    <location>
        <begin position="480"/>
        <end position="503"/>
    </location>
</feature>
<keyword evidence="1" id="KW-0472">Membrane</keyword>
<dbReference type="EMBL" id="BMAW01074389">
    <property type="protein sequence ID" value="GFT92056.1"/>
    <property type="molecule type" value="Genomic_DNA"/>
</dbReference>
<feature type="transmembrane region" description="Helical" evidence="1">
    <location>
        <begin position="515"/>
        <end position="538"/>
    </location>
</feature>
<evidence type="ECO:0000313" key="2">
    <source>
        <dbReference type="EMBL" id="GFT92056.1"/>
    </source>
</evidence>